<dbReference type="Pfam" id="PF09669">
    <property type="entry name" value="Phage_pRha"/>
    <property type="match status" value="1"/>
</dbReference>
<keyword evidence="2" id="KW-1185">Reference proteome</keyword>
<dbReference type="EMBL" id="BEXT01000001">
    <property type="protein sequence ID" value="GBC62523.1"/>
    <property type="molecule type" value="Genomic_DNA"/>
</dbReference>
<name>A0A401G012_9BACT</name>
<proteinExistence type="predicted"/>
<evidence type="ECO:0000313" key="1">
    <source>
        <dbReference type="EMBL" id="GBC62523.1"/>
    </source>
</evidence>
<dbReference type="AlphaFoldDB" id="A0A401G012"/>
<protein>
    <submittedName>
        <fullName evidence="1">Uncharacterized protein</fullName>
    </submittedName>
</protein>
<dbReference type="RefSeq" id="WP_231714529.1">
    <property type="nucleotide sequence ID" value="NZ_BEXT01000001.1"/>
</dbReference>
<dbReference type="Proteomes" id="UP000288096">
    <property type="component" value="Unassembled WGS sequence"/>
</dbReference>
<evidence type="ECO:0000313" key="2">
    <source>
        <dbReference type="Proteomes" id="UP000288096"/>
    </source>
</evidence>
<gene>
    <name evidence="1" type="ORF">DENIS_3495</name>
</gene>
<sequence>MKTENKDSGNVIRMDADETRYAELVTLRGDRSVTTSLIIADVFGKKHKNVLRDIEALEIPESLHGLNFEPMSVEVKIGNGAVRKDPAYRITRDGFTLLVMGFTGRKAMAWKIRYIEAFNRMEAELRWRARNSGAAQRYFAVRTHNMVRDLKTCVEGLEQPTLYWFSPEIRFLGQCCVAGPNASELKPNLYPAYTRFCEMGRFPIAPEALFFKKIFAAMPFLKTFRTTDCDGIPRTGIRGITLKR</sequence>
<dbReference type="NCBIfam" id="TIGR02681">
    <property type="entry name" value="phage_pRha"/>
    <property type="match status" value="1"/>
</dbReference>
<accession>A0A401G012</accession>
<reference evidence="2" key="1">
    <citation type="submission" date="2017-11" db="EMBL/GenBank/DDBJ databases">
        <authorList>
            <person name="Watanabe M."/>
            <person name="Kojima H."/>
        </authorList>
    </citation>
    <scope>NUCLEOTIDE SEQUENCE [LARGE SCALE GENOMIC DNA]</scope>
    <source>
        <strain evidence="2">Tokyo 01</strain>
    </source>
</reference>
<comment type="caution">
    <text evidence="1">The sequence shown here is derived from an EMBL/GenBank/DDBJ whole genome shotgun (WGS) entry which is preliminary data.</text>
</comment>
<dbReference type="InterPro" id="IPR014054">
    <property type="entry name" value="Phage_regulatory_Rha"/>
</dbReference>
<reference evidence="2" key="2">
    <citation type="submission" date="2019-01" db="EMBL/GenBank/DDBJ databases">
        <title>Genome sequence of Desulfonema ishimotonii strain Tokyo 01.</title>
        <authorList>
            <person name="Fukui M."/>
        </authorList>
    </citation>
    <scope>NUCLEOTIDE SEQUENCE [LARGE SCALE GENOMIC DNA]</scope>
    <source>
        <strain evidence="2">Tokyo 01</strain>
    </source>
</reference>
<organism evidence="1 2">
    <name type="scientific">Desulfonema ishimotonii</name>
    <dbReference type="NCBI Taxonomy" id="45657"/>
    <lineage>
        <taxon>Bacteria</taxon>
        <taxon>Pseudomonadati</taxon>
        <taxon>Thermodesulfobacteriota</taxon>
        <taxon>Desulfobacteria</taxon>
        <taxon>Desulfobacterales</taxon>
        <taxon>Desulfococcaceae</taxon>
        <taxon>Desulfonema</taxon>
    </lineage>
</organism>